<proteinExistence type="predicted"/>
<name>A0ABD3QHI7_9STRA</name>
<dbReference type="EMBL" id="JALLAZ020000237">
    <property type="protein sequence ID" value="KAL3799827.1"/>
    <property type="molecule type" value="Genomic_DNA"/>
</dbReference>
<evidence type="ECO:0000256" key="1">
    <source>
        <dbReference type="SAM" id="MobiDB-lite"/>
    </source>
</evidence>
<organism evidence="2 3">
    <name type="scientific">Stephanodiscus triporus</name>
    <dbReference type="NCBI Taxonomy" id="2934178"/>
    <lineage>
        <taxon>Eukaryota</taxon>
        <taxon>Sar</taxon>
        <taxon>Stramenopiles</taxon>
        <taxon>Ochrophyta</taxon>
        <taxon>Bacillariophyta</taxon>
        <taxon>Coscinodiscophyceae</taxon>
        <taxon>Thalassiosirophycidae</taxon>
        <taxon>Stephanodiscales</taxon>
        <taxon>Stephanodiscaceae</taxon>
        <taxon>Stephanodiscus</taxon>
    </lineage>
</organism>
<comment type="caution">
    <text evidence="2">The sequence shown here is derived from an EMBL/GenBank/DDBJ whole genome shotgun (WGS) entry which is preliminary data.</text>
</comment>
<evidence type="ECO:0000313" key="2">
    <source>
        <dbReference type="EMBL" id="KAL3799827.1"/>
    </source>
</evidence>
<evidence type="ECO:0000313" key="3">
    <source>
        <dbReference type="Proteomes" id="UP001530315"/>
    </source>
</evidence>
<dbReference type="AlphaFoldDB" id="A0ABD3QHI7"/>
<sequence>MAWAQHAQLPFHKERAIARKALKEGGDGHGTKDKAETDPLWSTTLDEALEVVFGSIPPLAPSPWSTAPSPVVIVVLRVTVQSPGRGEASAQRQTSPLSLQERHQEGHQDERTERQCSGDRPAPAGGPTATEKWQRKPSSCPLGNGNVAKETEVTPLGVKGVKDLKDGGMEECYGDGNVAKETEFMPLGVKGVKHSKDGGGDGNVAKETEFMPLGVKGVKHSKDGGVKGSHGNGNVAKETEVKSLGVKGVKDLKDGGMEECYETEFMPLGVKGVKHSKDGGVKGSYGNGNVAKETEVMPLGVKGVKHSKDGGVVECYGNGNVAKETEVKSLGVKESYGNGNVAKESKVMPLGVNGVKDSKDGGVDESYGDGNIAKETEVKSLGVKGVKDLKDGDVKGSNGDGNVAKETEFMPLGVKGVKHSKDVGFKGSYDNENIAKETKVKPLGVKGVNDSKDGGVVESYETEVKSLGVKGVKHSNDGGVEESYGNGIVVKETKVKSLGVKGVKDSKDGCFEGSYGNENVNANVGGKATQDKGSLLLENLVVASQVGHQCAGSIKKETEVKLLGVKVSKKDDGNEESLQLGLGSYQKDEGQIRGKLGSDENEADVMLLWEDVMMKECDGCESVTVNTDGIITVKMEDVATEDFAKVRGKLGSYEDEAAVMLPNKDDGMEESGGCESVTVNTDGIITGKLKDVATEDFAKIGDKLGSYQQDKGQIGGKLGSYEDEAHVMLLKDDGMEEKGCCESVTVNTDGIITGKMKDVATNKIGKMSGSYQKDEGQIGGKLGSYDNKAHVMFLRKDGMMKEGGGCESVTVNTDGIITGKLKDVATNKIGDKLGSYQQDEGQIGGKLGSYENEADAMLLKDDGMEESGSCESVTVNTDGIITGKLKDVATEDFAKIGDKLGSYQQDKGQIGGKLGSYEDEAHVMLLKDDGMEEKGCCESVLFPNGKKMQHNPTKANVRRHSLINPHLTLTILCLNTLSWSCGVC</sequence>
<accession>A0ABD3QHI7</accession>
<protein>
    <submittedName>
        <fullName evidence="2">Uncharacterized protein</fullName>
    </submittedName>
</protein>
<reference evidence="2 3" key="1">
    <citation type="submission" date="2024-10" db="EMBL/GenBank/DDBJ databases">
        <title>Updated reference genomes for cyclostephanoid diatoms.</title>
        <authorList>
            <person name="Roberts W.R."/>
            <person name="Alverson A.J."/>
        </authorList>
    </citation>
    <scope>NUCLEOTIDE SEQUENCE [LARGE SCALE GENOMIC DNA]</scope>
    <source>
        <strain evidence="2 3">AJA276-08</strain>
    </source>
</reference>
<gene>
    <name evidence="2" type="ORF">ACHAW5_005729</name>
</gene>
<feature type="region of interest" description="Disordered" evidence="1">
    <location>
        <begin position="83"/>
        <end position="148"/>
    </location>
</feature>
<keyword evidence="3" id="KW-1185">Reference proteome</keyword>
<dbReference type="Proteomes" id="UP001530315">
    <property type="component" value="Unassembled WGS sequence"/>
</dbReference>
<feature type="compositionally biased region" description="Basic and acidic residues" evidence="1">
    <location>
        <begin position="100"/>
        <end position="117"/>
    </location>
</feature>